<dbReference type="PANTHER" id="PTHR46896:SF3">
    <property type="entry name" value="FI06413P-RELATED"/>
    <property type="match status" value="1"/>
</dbReference>
<dbReference type="InterPro" id="IPR003653">
    <property type="entry name" value="Peptidase_C48_C"/>
</dbReference>
<dbReference type="AlphaFoldDB" id="A0A8H7UQY0"/>
<proteinExistence type="inferred from homology"/>
<evidence type="ECO:0000256" key="3">
    <source>
        <dbReference type="ARBA" id="ARBA00022670"/>
    </source>
</evidence>
<evidence type="ECO:0000256" key="1">
    <source>
        <dbReference type="ARBA" id="ARBA00005234"/>
    </source>
</evidence>
<feature type="domain" description="Ubiquitin-like protease family profile" evidence="7">
    <location>
        <begin position="440"/>
        <end position="706"/>
    </location>
</feature>
<dbReference type="GO" id="GO:0006508">
    <property type="term" value="P:proteolysis"/>
    <property type="evidence" value="ECO:0007669"/>
    <property type="project" value="UniProtKB-KW"/>
</dbReference>
<dbReference type="OrthoDB" id="442460at2759"/>
<dbReference type="GO" id="GO:0016926">
    <property type="term" value="P:protein desumoylation"/>
    <property type="evidence" value="ECO:0007669"/>
    <property type="project" value="TreeGrafter"/>
</dbReference>
<comment type="similarity">
    <text evidence="1">Belongs to the peptidase C48 family.</text>
</comment>
<dbReference type="EMBL" id="JAEPRA010000003">
    <property type="protein sequence ID" value="KAG2187689.1"/>
    <property type="molecule type" value="Genomic_DNA"/>
</dbReference>
<evidence type="ECO:0000256" key="6">
    <source>
        <dbReference type="SAM" id="MobiDB-lite"/>
    </source>
</evidence>
<dbReference type="InterPro" id="IPR051947">
    <property type="entry name" value="Sentrin-specific_protease"/>
</dbReference>
<keyword evidence="5" id="KW-0378">Hydrolase</keyword>
<feature type="compositionally biased region" description="Basic and acidic residues" evidence="6">
    <location>
        <begin position="228"/>
        <end position="244"/>
    </location>
</feature>
<sequence>MDSDANPEDDEVIHIATNSFANGARLQPTTLRKQFKLIEHRRKVKKGTPIHLPSTNKTASASQKRPANIGSGSQLHPLLPESSRTTLLPSNLNKIVGLTSKHADNITSSTSSHSVTNADAPMSRNTTATHKLDETSSHSSETRKTKRNSMVEISSDEDDRSEHRRQLNSPYSIFTDPAQRNMHTYGKKVAIEKPIMPVRRNSIVSRMKRRNGADAGPSAISMPKKRRSSWDVRSIESKQDKDSMSRQPASASNITSDAVNSDIEVLQSISLSNIVCDAKRVPSSPSQIQKMFITKNNEIVLRSQSNENKFEKIVPRRSIRTLEYYAGNSSGLHMQLEDETKITVVLSPIIEANEFTRFLTSLKLDSFCIAPFEKAEWEKVVASEGLALFTNKRTHNALKATNMPKDNAPKEETLSHAALPENTGADEILFVYPFTGYGGITVSKADEARLDDGEFLNDNIIDFYMKWIFDQLQNRDPELAKQVHIFNSFFYKRLTQRNRNSRKEENVYDRVKKWTAKMNLFDKSYVFIPINENWHWYLAIICNLKKMIPPVVVGSENVKEEVLLAKDTTADACNSDPNLEQISAEHTPSPMDLDKPYDTQIRPTSPPASESVNGSVKRSNLRSSDSPDETSSSPNSPWIFLLDSLGNRHPKSFQCLQQYLAAEAKERMNVDLDRTGCKPLSCYGKVPRQRNYCDCGVYLLHYAEVFLSDPQKYLTLLSGKRDQQQEWAPTEAHDKRQKIRQVIHEIAELHKSMSK</sequence>
<dbReference type="Pfam" id="PF02902">
    <property type="entry name" value="Peptidase_C48"/>
    <property type="match status" value="1"/>
</dbReference>
<reference evidence="8" key="1">
    <citation type="submission" date="2020-12" db="EMBL/GenBank/DDBJ databases">
        <title>Metabolic potential, ecology and presence of endohyphal bacteria is reflected in genomic diversity of Mucoromycotina.</title>
        <authorList>
            <person name="Muszewska A."/>
            <person name="Okrasinska A."/>
            <person name="Steczkiewicz K."/>
            <person name="Drgas O."/>
            <person name="Orlowska M."/>
            <person name="Perlinska-Lenart U."/>
            <person name="Aleksandrzak-Piekarczyk T."/>
            <person name="Szatraj K."/>
            <person name="Zielenkiewicz U."/>
            <person name="Pilsyk S."/>
            <person name="Malc E."/>
            <person name="Mieczkowski P."/>
            <person name="Kruszewska J.S."/>
            <person name="Biernat P."/>
            <person name="Pawlowska J."/>
        </authorList>
    </citation>
    <scope>NUCLEOTIDE SEQUENCE</scope>
    <source>
        <strain evidence="8">WA0000051536</strain>
    </source>
</reference>
<dbReference type="Gene3D" id="3.40.395.10">
    <property type="entry name" value="Adenoviral Proteinase, Chain A"/>
    <property type="match status" value="1"/>
</dbReference>
<dbReference type="GO" id="GO:0005634">
    <property type="term" value="C:nucleus"/>
    <property type="evidence" value="ECO:0007669"/>
    <property type="project" value="TreeGrafter"/>
</dbReference>
<evidence type="ECO:0000256" key="2">
    <source>
        <dbReference type="ARBA" id="ARBA00022553"/>
    </source>
</evidence>
<keyword evidence="9" id="KW-1185">Reference proteome</keyword>
<evidence type="ECO:0000256" key="4">
    <source>
        <dbReference type="ARBA" id="ARBA00022786"/>
    </source>
</evidence>
<feature type="region of interest" description="Disordered" evidence="6">
    <location>
        <begin position="104"/>
        <end position="180"/>
    </location>
</feature>
<feature type="compositionally biased region" description="Polar residues" evidence="6">
    <location>
        <begin position="53"/>
        <end position="74"/>
    </location>
</feature>
<accession>A0A8H7UQY0</accession>
<comment type="caution">
    <text evidence="8">The sequence shown here is derived from an EMBL/GenBank/DDBJ whole genome shotgun (WGS) entry which is preliminary data.</text>
</comment>
<dbReference type="Proteomes" id="UP000612746">
    <property type="component" value="Unassembled WGS sequence"/>
</dbReference>
<name>A0A8H7UQY0_9FUNG</name>
<organism evidence="8 9">
    <name type="scientific">Umbelopsis vinacea</name>
    <dbReference type="NCBI Taxonomy" id="44442"/>
    <lineage>
        <taxon>Eukaryota</taxon>
        <taxon>Fungi</taxon>
        <taxon>Fungi incertae sedis</taxon>
        <taxon>Mucoromycota</taxon>
        <taxon>Mucoromycotina</taxon>
        <taxon>Umbelopsidomycetes</taxon>
        <taxon>Umbelopsidales</taxon>
        <taxon>Umbelopsidaceae</taxon>
        <taxon>Umbelopsis</taxon>
    </lineage>
</organism>
<evidence type="ECO:0000256" key="5">
    <source>
        <dbReference type="ARBA" id="ARBA00022801"/>
    </source>
</evidence>
<evidence type="ECO:0000313" key="9">
    <source>
        <dbReference type="Proteomes" id="UP000612746"/>
    </source>
</evidence>
<keyword evidence="3" id="KW-0645">Protease</keyword>
<feature type="compositionally biased region" description="Polar residues" evidence="6">
    <location>
        <begin position="574"/>
        <end position="586"/>
    </location>
</feature>
<evidence type="ECO:0000259" key="7">
    <source>
        <dbReference type="PROSITE" id="PS50600"/>
    </source>
</evidence>
<dbReference type="GO" id="GO:0005737">
    <property type="term" value="C:cytoplasm"/>
    <property type="evidence" value="ECO:0007669"/>
    <property type="project" value="TreeGrafter"/>
</dbReference>
<evidence type="ECO:0000313" key="8">
    <source>
        <dbReference type="EMBL" id="KAG2187689.1"/>
    </source>
</evidence>
<feature type="compositionally biased region" description="Basic and acidic residues" evidence="6">
    <location>
        <begin position="130"/>
        <end position="143"/>
    </location>
</feature>
<keyword evidence="2" id="KW-0597">Phosphoprotein</keyword>
<dbReference type="PROSITE" id="PS50600">
    <property type="entry name" value="ULP_PROTEASE"/>
    <property type="match status" value="1"/>
</dbReference>
<dbReference type="PANTHER" id="PTHR46896">
    <property type="entry name" value="SENTRIN-SPECIFIC PROTEASE"/>
    <property type="match status" value="1"/>
</dbReference>
<dbReference type="GO" id="GO:0070139">
    <property type="term" value="F:SUMO-specific endopeptidase activity"/>
    <property type="evidence" value="ECO:0007669"/>
    <property type="project" value="TreeGrafter"/>
</dbReference>
<dbReference type="InterPro" id="IPR038765">
    <property type="entry name" value="Papain-like_cys_pep_sf"/>
</dbReference>
<feature type="region of interest" description="Disordered" evidence="6">
    <location>
        <begin position="45"/>
        <end position="86"/>
    </location>
</feature>
<feature type="region of interest" description="Disordered" evidence="6">
    <location>
        <begin position="207"/>
        <end position="255"/>
    </location>
</feature>
<feature type="compositionally biased region" description="Polar residues" evidence="6">
    <location>
        <begin position="601"/>
        <end position="622"/>
    </location>
</feature>
<feature type="region of interest" description="Disordered" evidence="6">
    <location>
        <begin position="574"/>
        <end position="634"/>
    </location>
</feature>
<dbReference type="SUPFAM" id="SSF54001">
    <property type="entry name" value="Cysteine proteinases"/>
    <property type="match status" value="1"/>
</dbReference>
<protein>
    <recommendedName>
        <fullName evidence="7">Ubiquitin-like protease family profile domain-containing protein</fullName>
    </recommendedName>
</protein>
<feature type="compositionally biased region" description="Polar residues" evidence="6">
    <location>
        <begin position="105"/>
        <end position="129"/>
    </location>
</feature>
<feature type="compositionally biased region" description="Polar residues" evidence="6">
    <location>
        <begin position="245"/>
        <end position="255"/>
    </location>
</feature>
<gene>
    <name evidence="8" type="ORF">INT44_005379</name>
</gene>
<keyword evidence="4" id="KW-0833">Ubl conjugation pathway</keyword>